<dbReference type="EMBL" id="JAUHHV010000006">
    <property type="protein sequence ID" value="KAK1422353.1"/>
    <property type="molecule type" value="Genomic_DNA"/>
</dbReference>
<sequence length="92" mass="10308">MKYDSCVTFCLKFSNPPDTDSRRLRGKDHSGTGCRITVGLDACCLCLAVSEFMMEKMMTGEGRLWRGRVVMEADVVSCIMCTMCRYDGEDDA</sequence>
<dbReference type="AlphaFoldDB" id="A0AAD8KGH5"/>
<evidence type="ECO:0000313" key="1">
    <source>
        <dbReference type="EMBL" id="KAK1422353.1"/>
    </source>
</evidence>
<name>A0AAD8KGH5_TARER</name>
<organism evidence="1 2">
    <name type="scientific">Tagetes erecta</name>
    <name type="common">African marigold</name>
    <dbReference type="NCBI Taxonomy" id="13708"/>
    <lineage>
        <taxon>Eukaryota</taxon>
        <taxon>Viridiplantae</taxon>
        <taxon>Streptophyta</taxon>
        <taxon>Embryophyta</taxon>
        <taxon>Tracheophyta</taxon>
        <taxon>Spermatophyta</taxon>
        <taxon>Magnoliopsida</taxon>
        <taxon>eudicotyledons</taxon>
        <taxon>Gunneridae</taxon>
        <taxon>Pentapetalae</taxon>
        <taxon>asterids</taxon>
        <taxon>campanulids</taxon>
        <taxon>Asterales</taxon>
        <taxon>Asteraceae</taxon>
        <taxon>Asteroideae</taxon>
        <taxon>Heliantheae alliance</taxon>
        <taxon>Tageteae</taxon>
        <taxon>Tagetes</taxon>
    </lineage>
</organism>
<accession>A0AAD8KGH5</accession>
<proteinExistence type="predicted"/>
<reference evidence="1" key="1">
    <citation type="journal article" date="2023" name="bioRxiv">
        <title>Improved chromosome-level genome assembly for marigold (Tagetes erecta).</title>
        <authorList>
            <person name="Jiang F."/>
            <person name="Yuan L."/>
            <person name="Wang S."/>
            <person name="Wang H."/>
            <person name="Xu D."/>
            <person name="Wang A."/>
            <person name="Fan W."/>
        </authorList>
    </citation>
    <scope>NUCLEOTIDE SEQUENCE</scope>
    <source>
        <strain evidence="1">WSJ</strain>
        <tissue evidence="1">Leaf</tissue>
    </source>
</reference>
<keyword evidence="2" id="KW-1185">Reference proteome</keyword>
<gene>
    <name evidence="1" type="ORF">QVD17_25416</name>
</gene>
<dbReference type="Proteomes" id="UP001229421">
    <property type="component" value="Unassembled WGS sequence"/>
</dbReference>
<evidence type="ECO:0000313" key="2">
    <source>
        <dbReference type="Proteomes" id="UP001229421"/>
    </source>
</evidence>
<protein>
    <submittedName>
        <fullName evidence="1">Uncharacterized protein</fullName>
    </submittedName>
</protein>
<comment type="caution">
    <text evidence="1">The sequence shown here is derived from an EMBL/GenBank/DDBJ whole genome shotgun (WGS) entry which is preliminary data.</text>
</comment>